<keyword evidence="3 12" id="KW-0732">Signal</keyword>
<evidence type="ECO:0000256" key="6">
    <source>
        <dbReference type="ARBA" id="ARBA00023136"/>
    </source>
</evidence>
<dbReference type="AlphaFoldDB" id="A0A8J2TA06"/>
<sequence length="598" mass="67875">MVMPNWKDLLVVVVLIQGSLCSNQSSTSLDNSTIDVIRNSSLIKENESGIPFTTPTSKSTWEGTALSNDNIIHNISSISSRNSNTSSELGWTSMATNQHDASSSIPDDIGLLHGTDSTNQTFLSFNEWRVAKLNQEVLKEEKRTKMPEQLSGYNQESEAMGDDMEIELSFFSNAGAQSEQESEPEGKVYNHKFNFASLDCAATIVKTNSEASGATSILTENKDKYLLNPCSAPNKFIIIELCQDILVEEIAIANFEFFSSTFNKVRFSVSDLYPAAKNGWRILDEFDAEDSRNLQTFPIQNPQIWARYLRVEILSHHDNEFYCPVSLIRVHGKTMMDEFKMENTHEPSTENKEAEVLEQVADENTEQCISEIIEKCNSWPSIDPDNITYLPDLPDTFSKCQSKLVPLKFEEFLKDLNKTHCLPKNKINNTSFSPSPSFSTEESIFKNIVKRLSTLESNATLTVLYIEEQSKLLAESFEQLERTQSLKFDNLVSLFNDTIMENLNVLRVFANQLKDQSIRILEEQKLNNDQFTTQNTIKLGNLENELKAQQRILFFVSSSLLAILIYFLLQKGSSLERLDDEPIFKSTRGHTVRELPKR</sequence>
<name>A0A8J2TA06_ZYGB2</name>
<gene>
    <name evidence="14" type="ORF">BN860_01068g</name>
</gene>
<evidence type="ECO:0000313" key="15">
    <source>
        <dbReference type="Proteomes" id="UP000019375"/>
    </source>
</evidence>
<keyword evidence="15" id="KW-1185">Reference proteome</keyword>
<dbReference type="PANTHER" id="PTHR12953">
    <property type="entry name" value="MEMBRANE PROTEIN CH1 RELATED"/>
    <property type="match status" value="1"/>
</dbReference>
<dbReference type="Proteomes" id="UP000019375">
    <property type="component" value="Unassembled WGS sequence"/>
</dbReference>
<feature type="signal peptide" evidence="12">
    <location>
        <begin position="1"/>
        <end position="21"/>
    </location>
</feature>
<feature type="chain" id="PRO_5035239127" description="SUN-like protein 1" evidence="12">
    <location>
        <begin position="22"/>
        <end position="598"/>
    </location>
</feature>
<keyword evidence="4" id="KW-0256">Endoplasmic reticulum</keyword>
<evidence type="ECO:0000256" key="1">
    <source>
        <dbReference type="ARBA" id="ARBA00004115"/>
    </source>
</evidence>
<keyword evidence="2 11" id="KW-0812">Transmembrane</keyword>
<dbReference type="FunFam" id="2.60.120.260:FF:000099">
    <property type="entry name" value="Uncharacterized protein, isoform C"/>
    <property type="match status" value="1"/>
</dbReference>
<dbReference type="GO" id="GO:0005789">
    <property type="term" value="C:endoplasmic reticulum membrane"/>
    <property type="evidence" value="ECO:0007669"/>
    <property type="project" value="UniProtKB-SubCell"/>
</dbReference>
<dbReference type="InterPro" id="IPR008979">
    <property type="entry name" value="Galactose-bd-like_sf"/>
</dbReference>
<evidence type="ECO:0000259" key="13">
    <source>
        <dbReference type="PROSITE" id="PS51469"/>
    </source>
</evidence>
<dbReference type="SUPFAM" id="SSF49785">
    <property type="entry name" value="Galactose-binding domain-like"/>
    <property type="match status" value="1"/>
</dbReference>
<comment type="subcellular location">
    <subcellularLocation>
        <location evidence="1">Endoplasmic reticulum membrane</location>
        <topology evidence="1">Single-pass type I membrane protein</topology>
    </subcellularLocation>
</comment>
<dbReference type="InterPro" id="IPR045120">
    <property type="entry name" value="Suco/Slp1-like"/>
</dbReference>
<comment type="subunit">
    <text evidence="9">Interacts with EMP65.</text>
</comment>
<evidence type="ECO:0000256" key="9">
    <source>
        <dbReference type="ARBA" id="ARBA00064635"/>
    </source>
</evidence>
<evidence type="ECO:0000256" key="4">
    <source>
        <dbReference type="ARBA" id="ARBA00022824"/>
    </source>
</evidence>
<organism evidence="14 15">
    <name type="scientific">Zygosaccharomyces bailii (strain CLIB 213 / ATCC 58445 / CBS 680 / BCRC 21525 / NBRC 1098 / NCYC 1416 / NRRL Y-2227)</name>
    <dbReference type="NCBI Taxonomy" id="1333698"/>
    <lineage>
        <taxon>Eukaryota</taxon>
        <taxon>Fungi</taxon>
        <taxon>Dikarya</taxon>
        <taxon>Ascomycota</taxon>
        <taxon>Saccharomycotina</taxon>
        <taxon>Saccharomycetes</taxon>
        <taxon>Saccharomycetales</taxon>
        <taxon>Saccharomycetaceae</taxon>
        <taxon>Zygosaccharomyces</taxon>
    </lineage>
</organism>
<dbReference type="InterPro" id="IPR012919">
    <property type="entry name" value="SUN_dom"/>
</dbReference>
<evidence type="ECO:0000256" key="12">
    <source>
        <dbReference type="SAM" id="SignalP"/>
    </source>
</evidence>
<accession>A0A8J2TA06</accession>
<keyword evidence="6 11" id="KW-0472">Membrane</keyword>
<dbReference type="EMBL" id="HG316467">
    <property type="protein sequence ID" value="CDF91786.1"/>
    <property type="molecule type" value="Genomic_DNA"/>
</dbReference>
<reference evidence="15" key="1">
    <citation type="journal article" date="2013" name="Genome Announc.">
        <title>Genome sequence of the food spoilage yeast Zygosaccharomyces bailii CLIB 213(T).</title>
        <authorList>
            <person name="Galeote V."/>
            <person name="Bigey F."/>
            <person name="Devillers H."/>
            <person name="Neuveglise C."/>
            <person name="Dequin S."/>
        </authorList>
    </citation>
    <scope>NUCLEOTIDE SEQUENCE [LARGE SCALE GENOMIC DNA]</scope>
    <source>
        <strain evidence="15">CLIB 213 / ATCC 58445 / CBS 680 / CCRC 21525 / NBRC 1098 / NCYC 1416 / NRRL Y-2227</strain>
    </source>
</reference>
<dbReference type="PANTHER" id="PTHR12953:SF0">
    <property type="entry name" value="SUN DOMAIN-CONTAINING OSSIFICATION FACTOR"/>
    <property type="match status" value="1"/>
</dbReference>
<keyword evidence="5 11" id="KW-1133">Transmembrane helix</keyword>
<keyword evidence="7" id="KW-0325">Glycoprotein</keyword>
<evidence type="ECO:0000256" key="3">
    <source>
        <dbReference type="ARBA" id="ARBA00022729"/>
    </source>
</evidence>
<evidence type="ECO:0000313" key="14">
    <source>
        <dbReference type="EMBL" id="CDF91786.1"/>
    </source>
</evidence>
<dbReference type="Pfam" id="PF07738">
    <property type="entry name" value="Sad1_UNC"/>
    <property type="match status" value="1"/>
</dbReference>
<evidence type="ECO:0000256" key="10">
    <source>
        <dbReference type="ARBA" id="ARBA00075366"/>
    </source>
</evidence>
<proteinExistence type="inferred from homology"/>
<comment type="similarity">
    <text evidence="8">Belongs to the SLP1 family.</text>
</comment>
<protein>
    <recommendedName>
        <fullName evidence="10">SUN-like protein 1</fullName>
    </recommendedName>
</protein>
<evidence type="ECO:0000256" key="5">
    <source>
        <dbReference type="ARBA" id="ARBA00022989"/>
    </source>
</evidence>
<feature type="transmembrane region" description="Helical" evidence="11">
    <location>
        <begin position="552"/>
        <end position="569"/>
    </location>
</feature>
<dbReference type="OrthoDB" id="266334at2759"/>
<dbReference type="PROSITE" id="PS51469">
    <property type="entry name" value="SUN"/>
    <property type="match status" value="1"/>
</dbReference>
<evidence type="ECO:0000256" key="7">
    <source>
        <dbReference type="ARBA" id="ARBA00023180"/>
    </source>
</evidence>
<feature type="domain" description="SUN" evidence="13">
    <location>
        <begin position="174"/>
        <end position="335"/>
    </location>
</feature>
<dbReference type="GO" id="GO:0034975">
    <property type="term" value="P:protein folding in endoplasmic reticulum"/>
    <property type="evidence" value="ECO:0007669"/>
    <property type="project" value="TreeGrafter"/>
</dbReference>
<evidence type="ECO:0000256" key="2">
    <source>
        <dbReference type="ARBA" id="ARBA00022692"/>
    </source>
</evidence>
<evidence type="ECO:0000256" key="8">
    <source>
        <dbReference type="ARBA" id="ARBA00061226"/>
    </source>
</evidence>
<evidence type="ECO:0000256" key="11">
    <source>
        <dbReference type="SAM" id="Phobius"/>
    </source>
</evidence>